<feature type="transmembrane region" description="Helical" evidence="1">
    <location>
        <begin position="6"/>
        <end position="27"/>
    </location>
</feature>
<evidence type="ECO:0000313" key="3">
    <source>
        <dbReference type="Proteomes" id="UP000241912"/>
    </source>
</evidence>
<evidence type="ECO:0000313" key="2">
    <source>
        <dbReference type="EMBL" id="PSJ17109.1"/>
    </source>
</evidence>
<keyword evidence="1" id="KW-0472">Membrane</keyword>
<dbReference type="EMBL" id="PXXU01000027">
    <property type="protein sequence ID" value="PSJ17109.1"/>
    <property type="molecule type" value="Genomic_DNA"/>
</dbReference>
<accession>A0A2P7NUJ1</accession>
<dbReference type="RefSeq" id="WP_106707111.1">
    <property type="nucleotide sequence ID" value="NZ_PXXU01000027.1"/>
</dbReference>
<evidence type="ECO:0000256" key="1">
    <source>
        <dbReference type="SAM" id="Phobius"/>
    </source>
</evidence>
<name>A0A2P7NUJ1_9PROT</name>
<dbReference type="Proteomes" id="UP000241912">
    <property type="component" value="Unassembled WGS sequence"/>
</dbReference>
<dbReference type="OrthoDB" id="9853880at2"/>
<evidence type="ECO:0008006" key="4">
    <source>
        <dbReference type="Google" id="ProtNLM"/>
    </source>
</evidence>
<keyword evidence="1" id="KW-0812">Transmembrane</keyword>
<organism evidence="2 3">
    <name type="scientific">Nitrosomonas supralitoralis</name>
    <dbReference type="NCBI Taxonomy" id="2116706"/>
    <lineage>
        <taxon>Bacteria</taxon>
        <taxon>Pseudomonadati</taxon>
        <taxon>Pseudomonadota</taxon>
        <taxon>Betaproteobacteria</taxon>
        <taxon>Nitrosomonadales</taxon>
        <taxon>Nitrosomonadaceae</taxon>
        <taxon>Nitrosomonas</taxon>
    </lineage>
</organism>
<keyword evidence="1" id="KW-1133">Transmembrane helix</keyword>
<gene>
    <name evidence="2" type="ORF">C7H79_09845</name>
</gene>
<proteinExistence type="predicted"/>
<sequence>MAILEFKGLITILGVLIAATSLVFTAINTRINMRTNRARFWLDLRDRFERHDEVHHQLRPGGAWTGGKGPETSEEWASLEAYMGLFEHCEVMLAQHLIDEATFRDIYAYRLRNIVANVIVRREKLQRLASGWMRFLSLLKRMDIEFTT</sequence>
<dbReference type="AlphaFoldDB" id="A0A2P7NUJ1"/>
<comment type="caution">
    <text evidence="2">The sequence shown here is derived from an EMBL/GenBank/DDBJ whole genome shotgun (WGS) entry which is preliminary data.</text>
</comment>
<keyword evidence="3" id="KW-1185">Reference proteome</keyword>
<reference evidence="2 3" key="1">
    <citation type="submission" date="2018-03" db="EMBL/GenBank/DDBJ databases">
        <title>Draft genome of Nitrosomonas supralitoralis APG5.</title>
        <authorList>
            <person name="Urakawa H."/>
            <person name="Lopez J.V."/>
        </authorList>
    </citation>
    <scope>NUCLEOTIDE SEQUENCE [LARGE SCALE GENOMIC DNA]</scope>
    <source>
        <strain evidence="2 3">APG5</strain>
    </source>
</reference>
<protein>
    <recommendedName>
        <fullName evidence="4">DUF4760 domain-containing protein</fullName>
    </recommendedName>
</protein>